<comment type="function">
    <text evidence="3">NAD-dependent lysine deacetylase and desuccinylase that specifically removes acetyl and succinyl groups on target proteins. Modulates the activities of several proteins which are inactive in their acylated form.</text>
</comment>
<feature type="binding site" evidence="3">
    <location>
        <position position="59"/>
    </location>
    <ligand>
        <name>substrate</name>
    </ligand>
</feature>
<dbReference type="HAMAP" id="MF_01121">
    <property type="entry name" value="Sirtuin_ClassIII"/>
    <property type="match status" value="1"/>
</dbReference>
<comment type="domain">
    <text evidence="3">2 residues (Tyr-56 and Arg-59) present in a large hydrophobic pocket are probably involved in substrate specificity. They are important for desuccinylation activity, but dispensable for deacetylation activity.</text>
</comment>
<dbReference type="GO" id="GO:0070403">
    <property type="term" value="F:NAD+ binding"/>
    <property type="evidence" value="ECO:0007669"/>
    <property type="project" value="UniProtKB-UniRule"/>
</dbReference>
<dbReference type="Gene3D" id="3.40.50.1220">
    <property type="entry name" value="TPP-binding domain"/>
    <property type="match status" value="1"/>
</dbReference>
<feature type="binding site" evidence="3">
    <location>
        <begin position="12"/>
        <end position="31"/>
    </location>
    <ligand>
        <name>NAD(+)</name>
        <dbReference type="ChEBI" id="CHEBI:57540"/>
    </ligand>
</feature>
<dbReference type="OrthoDB" id="9800582at2"/>
<sequence>MITKKKLVVLSGAGISAESGIKTFRDAGGLWEGHPIEEVASPEGWNKNKALVLDFYNKRRTQLFEVQPNNAHRILAEMEAEFDLYIITQNVDDLHERAGSSKVLHLHGELLKVRSTMDPDYILDWKTDLHIGDNDSNGHQLRPHIVWFGEAVPAMDEAIALVQKADIFLIIGTSLQVYPAAGLIGYTQLTTPVYYIDPKPAQIYNVNNPFKAIALSASEGIEVLRQELSTQPEKI</sequence>
<dbReference type="InterPro" id="IPR026590">
    <property type="entry name" value="Ssirtuin_cat_dom"/>
</dbReference>
<dbReference type="CDD" id="cd01412">
    <property type="entry name" value="SIRT5_Af1_CobB"/>
    <property type="match status" value="1"/>
</dbReference>
<dbReference type="RefSeq" id="WP_136402609.1">
    <property type="nucleotide sequence ID" value="NZ_SSNZ01000002.1"/>
</dbReference>
<evidence type="ECO:0000313" key="7">
    <source>
        <dbReference type="Proteomes" id="UP000307507"/>
    </source>
</evidence>
<evidence type="ECO:0000259" key="5">
    <source>
        <dbReference type="PROSITE" id="PS50305"/>
    </source>
</evidence>
<keyword evidence="2 3" id="KW-0520">NAD</keyword>
<dbReference type="Gene3D" id="3.30.1600.10">
    <property type="entry name" value="SIR2/SIRT2 'Small Domain"/>
    <property type="match status" value="1"/>
</dbReference>
<organism evidence="6 7">
    <name type="scientific">Flavobacterium supellecticarium</name>
    <dbReference type="NCBI Taxonomy" id="2565924"/>
    <lineage>
        <taxon>Bacteria</taxon>
        <taxon>Pseudomonadati</taxon>
        <taxon>Bacteroidota</taxon>
        <taxon>Flavobacteriia</taxon>
        <taxon>Flavobacteriales</taxon>
        <taxon>Flavobacteriaceae</taxon>
        <taxon>Flavobacterium</taxon>
    </lineage>
</organism>
<name>A0A4S4A074_9FLAO</name>
<dbReference type="PANTHER" id="PTHR11085:SF4">
    <property type="entry name" value="NAD-DEPENDENT PROTEIN DEACYLASE"/>
    <property type="match status" value="1"/>
</dbReference>
<evidence type="ECO:0000256" key="2">
    <source>
        <dbReference type="ARBA" id="ARBA00023027"/>
    </source>
</evidence>
<comment type="catalytic activity">
    <reaction evidence="3">
        <text>N(6)-acetyl-L-lysyl-[protein] + NAD(+) + H2O = 2''-O-acetyl-ADP-D-ribose + nicotinamide + L-lysyl-[protein]</text>
        <dbReference type="Rhea" id="RHEA:43636"/>
        <dbReference type="Rhea" id="RHEA-COMP:9752"/>
        <dbReference type="Rhea" id="RHEA-COMP:10731"/>
        <dbReference type="ChEBI" id="CHEBI:15377"/>
        <dbReference type="ChEBI" id="CHEBI:17154"/>
        <dbReference type="ChEBI" id="CHEBI:29969"/>
        <dbReference type="ChEBI" id="CHEBI:57540"/>
        <dbReference type="ChEBI" id="CHEBI:61930"/>
        <dbReference type="ChEBI" id="CHEBI:83767"/>
        <dbReference type="EC" id="2.3.1.286"/>
    </reaction>
</comment>
<dbReference type="InterPro" id="IPR027546">
    <property type="entry name" value="Sirtuin_class_III"/>
</dbReference>
<feature type="binding site" evidence="3">
    <location>
        <position position="56"/>
    </location>
    <ligand>
        <name>substrate</name>
    </ligand>
</feature>
<evidence type="ECO:0000313" key="6">
    <source>
        <dbReference type="EMBL" id="THF51625.1"/>
    </source>
</evidence>
<dbReference type="Pfam" id="PF02146">
    <property type="entry name" value="SIR2"/>
    <property type="match status" value="1"/>
</dbReference>
<dbReference type="InterPro" id="IPR003000">
    <property type="entry name" value="Sirtuin"/>
</dbReference>
<dbReference type="GO" id="GO:0036054">
    <property type="term" value="F:protein-malonyllysine demalonylase activity"/>
    <property type="evidence" value="ECO:0007669"/>
    <property type="project" value="InterPro"/>
</dbReference>
<dbReference type="InterPro" id="IPR050134">
    <property type="entry name" value="NAD-dep_sirtuin_deacylases"/>
</dbReference>
<dbReference type="GO" id="GO:0005737">
    <property type="term" value="C:cytoplasm"/>
    <property type="evidence" value="ECO:0007669"/>
    <property type="project" value="UniProtKB-SubCell"/>
</dbReference>
<dbReference type="EMBL" id="SSNZ01000002">
    <property type="protein sequence ID" value="THF51625.1"/>
    <property type="molecule type" value="Genomic_DNA"/>
</dbReference>
<keyword evidence="3" id="KW-0963">Cytoplasm</keyword>
<dbReference type="SUPFAM" id="SSF52467">
    <property type="entry name" value="DHS-like NAD/FAD-binding domain"/>
    <property type="match status" value="1"/>
</dbReference>
<feature type="active site" description="Proton acceptor" evidence="3">
    <location>
        <position position="107"/>
    </location>
</feature>
<accession>A0A4S4A074</accession>
<dbReference type="InterPro" id="IPR029035">
    <property type="entry name" value="DHS-like_NAD/FAD-binding_dom"/>
</dbReference>
<dbReference type="PANTHER" id="PTHR11085">
    <property type="entry name" value="NAD-DEPENDENT PROTEIN DEACYLASE SIRTUIN-5, MITOCHONDRIAL-RELATED"/>
    <property type="match status" value="1"/>
</dbReference>
<protein>
    <recommendedName>
        <fullName evidence="3">NAD-dependent protein deacylase</fullName>
        <ecNumber evidence="3">2.3.1.286</ecNumber>
    </recommendedName>
    <alternativeName>
        <fullName evidence="3">Regulatory protein SIR2 homolog</fullName>
    </alternativeName>
</protein>
<evidence type="ECO:0000256" key="3">
    <source>
        <dbReference type="HAMAP-Rule" id="MF_01121"/>
    </source>
</evidence>
<dbReference type="InterPro" id="IPR026591">
    <property type="entry name" value="Sirtuin_cat_small_dom_sf"/>
</dbReference>
<evidence type="ECO:0000256" key="1">
    <source>
        <dbReference type="ARBA" id="ARBA00022679"/>
    </source>
</evidence>
<keyword evidence="1" id="KW-0808">Transferase</keyword>
<dbReference type="AlphaFoldDB" id="A0A4S4A074"/>
<keyword evidence="7" id="KW-1185">Reference proteome</keyword>
<comment type="caution">
    <text evidence="6">The sequence shown here is derived from an EMBL/GenBank/DDBJ whole genome shotgun (WGS) entry which is preliminary data.</text>
</comment>
<feature type="domain" description="Deacetylase sirtuin-type" evidence="5">
    <location>
        <begin position="1"/>
        <end position="231"/>
    </location>
</feature>
<proteinExistence type="inferred from homology"/>
<feature type="binding site" evidence="3">
    <location>
        <position position="217"/>
    </location>
    <ligand>
        <name>NAD(+)</name>
        <dbReference type="ChEBI" id="CHEBI:57540"/>
    </ligand>
</feature>
<dbReference type="GO" id="GO:0017136">
    <property type="term" value="F:histone deacetylase activity, NAD-dependent"/>
    <property type="evidence" value="ECO:0007669"/>
    <property type="project" value="TreeGrafter"/>
</dbReference>
<dbReference type="EC" id="2.3.1.286" evidence="3"/>
<comment type="catalytic activity">
    <reaction evidence="3">
        <text>N(6)-succinyl-L-lysyl-[protein] + NAD(+) + H2O = 2''-O-succinyl-ADP-D-ribose + nicotinamide + L-lysyl-[protein]</text>
        <dbReference type="Rhea" id="RHEA:47668"/>
        <dbReference type="Rhea" id="RHEA-COMP:9752"/>
        <dbReference type="Rhea" id="RHEA-COMP:11877"/>
        <dbReference type="ChEBI" id="CHEBI:15377"/>
        <dbReference type="ChEBI" id="CHEBI:17154"/>
        <dbReference type="ChEBI" id="CHEBI:29969"/>
        <dbReference type="ChEBI" id="CHEBI:57540"/>
        <dbReference type="ChEBI" id="CHEBI:87830"/>
        <dbReference type="ChEBI" id="CHEBI:87832"/>
    </reaction>
</comment>
<dbReference type="Proteomes" id="UP000307507">
    <property type="component" value="Unassembled WGS sequence"/>
</dbReference>
<dbReference type="PROSITE" id="PS50305">
    <property type="entry name" value="SIRTUIN"/>
    <property type="match status" value="1"/>
</dbReference>
<gene>
    <name evidence="3" type="primary">cobB</name>
    <name evidence="6" type="ORF">E6C50_07625</name>
</gene>
<comment type="subcellular location">
    <subcellularLocation>
        <location evidence="3">Cytoplasm</location>
    </subcellularLocation>
</comment>
<evidence type="ECO:0000256" key="4">
    <source>
        <dbReference type="PROSITE-ProRule" id="PRU00236"/>
    </source>
</evidence>
<dbReference type="GO" id="GO:0036055">
    <property type="term" value="F:protein-succinyllysine desuccinylase activity"/>
    <property type="evidence" value="ECO:0007669"/>
    <property type="project" value="UniProtKB-UniRule"/>
</dbReference>
<comment type="caution">
    <text evidence="3 4">Lacks conserved residue(s) required for the propagation of feature annotation.</text>
</comment>
<comment type="similarity">
    <text evidence="3">Belongs to the sirtuin family. Class III subfamily.</text>
</comment>
<reference evidence="6 7" key="1">
    <citation type="submission" date="2019-04" db="EMBL/GenBank/DDBJ databases">
        <title>Flavobacterium sp. nov. isolated from construction timber.</title>
        <authorList>
            <person name="Lin S.-Y."/>
            <person name="Chang C.-T."/>
            <person name="Young C.-C."/>
        </authorList>
    </citation>
    <scope>NUCLEOTIDE SEQUENCE [LARGE SCALE GENOMIC DNA]</scope>
    <source>
        <strain evidence="6 7">CC-CTC003</strain>
    </source>
</reference>
<feature type="binding site" evidence="3">
    <location>
        <begin position="172"/>
        <end position="174"/>
    </location>
    <ligand>
        <name>NAD(+)</name>
        <dbReference type="ChEBI" id="CHEBI:57540"/>
    </ligand>
</feature>
<feature type="binding site" evidence="3">
    <location>
        <begin position="89"/>
        <end position="92"/>
    </location>
    <ligand>
        <name>NAD(+)</name>
        <dbReference type="ChEBI" id="CHEBI:57540"/>
    </ligand>
</feature>